<comment type="caution">
    <text evidence="5">The sequence shown here is derived from an EMBL/GenBank/DDBJ whole genome shotgun (WGS) entry which is preliminary data.</text>
</comment>
<protein>
    <submittedName>
        <fullName evidence="5">Diguanylate cyclase</fullName>
        <ecNumber evidence="5">2.7.7.65</ecNumber>
    </submittedName>
</protein>
<dbReference type="PANTHER" id="PTHR46663:SF3">
    <property type="entry name" value="SLL0267 PROTEIN"/>
    <property type="match status" value="1"/>
</dbReference>
<gene>
    <name evidence="5" type="ORF">L1I42_07645</name>
</gene>
<keyword evidence="5" id="KW-0808">Transferase</keyword>
<feature type="compositionally biased region" description="Basic residues" evidence="1">
    <location>
        <begin position="305"/>
        <end position="314"/>
    </location>
</feature>
<dbReference type="RefSeq" id="WP_236113882.1">
    <property type="nucleotide sequence ID" value="NZ_JAKGTI010000001.1"/>
</dbReference>
<evidence type="ECO:0000313" key="5">
    <source>
        <dbReference type="EMBL" id="MCF4098358.1"/>
    </source>
</evidence>
<dbReference type="EC" id="2.7.7.65" evidence="5"/>
<dbReference type="CDD" id="cd01949">
    <property type="entry name" value="GGDEF"/>
    <property type="match status" value="1"/>
</dbReference>
<feature type="domain" description="GGDEF" evidence="4">
    <location>
        <begin position="171"/>
        <end position="300"/>
    </location>
</feature>
<dbReference type="PROSITE" id="PS50887">
    <property type="entry name" value="GGDEF"/>
    <property type="match status" value="1"/>
</dbReference>
<dbReference type="PANTHER" id="PTHR46663">
    <property type="entry name" value="DIGUANYLATE CYCLASE DGCT-RELATED"/>
    <property type="match status" value="1"/>
</dbReference>
<evidence type="ECO:0000313" key="6">
    <source>
        <dbReference type="Proteomes" id="UP001201217"/>
    </source>
</evidence>
<evidence type="ECO:0000259" key="2">
    <source>
        <dbReference type="PROSITE" id="PS50112"/>
    </source>
</evidence>
<evidence type="ECO:0000259" key="4">
    <source>
        <dbReference type="PROSITE" id="PS50887"/>
    </source>
</evidence>
<organism evidence="5 6">
    <name type="scientific">Maritalea mediterranea</name>
    <dbReference type="NCBI Taxonomy" id="2909667"/>
    <lineage>
        <taxon>Bacteria</taxon>
        <taxon>Pseudomonadati</taxon>
        <taxon>Pseudomonadota</taxon>
        <taxon>Alphaproteobacteria</taxon>
        <taxon>Hyphomicrobiales</taxon>
        <taxon>Devosiaceae</taxon>
        <taxon>Maritalea</taxon>
    </lineage>
</organism>
<dbReference type="CDD" id="cd00130">
    <property type="entry name" value="PAS"/>
    <property type="match status" value="1"/>
</dbReference>
<dbReference type="SMART" id="SM00267">
    <property type="entry name" value="GGDEF"/>
    <property type="match status" value="1"/>
</dbReference>
<dbReference type="SUPFAM" id="SSF55073">
    <property type="entry name" value="Nucleotide cyclase"/>
    <property type="match status" value="1"/>
</dbReference>
<dbReference type="InterPro" id="IPR000160">
    <property type="entry name" value="GGDEF_dom"/>
</dbReference>
<dbReference type="PROSITE" id="PS50112">
    <property type="entry name" value="PAS"/>
    <property type="match status" value="1"/>
</dbReference>
<dbReference type="PROSITE" id="PS50113">
    <property type="entry name" value="PAC"/>
    <property type="match status" value="1"/>
</dbReference>
<dbReference type="InterPro" id="IPR029787">
    <property type="entry name" value="Nucleotide_cyclase"/>
</dbReference>
<dbReference type="GO" id="GO:0052621">
    <property type="term" value="F:diguanylate cyclase activity"/>
    <property type="evidence" value="ECO:0007669"/>
    <property type="project" value="UniProtKB-EC"/>
</dbReference>
<name>A0ABS9EAA6_9HYPH</name>
<dbReference type="InterPro" id="IPR043128">
    <property type="entry name" value="Rev_trsase/Diguanyl_cyclase"/>
</dbReference>
<dbReference type="SMART" id="SM00091">
    <property type="entry name" value="PAS"/>
    <property type="match status" value="1"/>
</dbReference>
<keyword evidence="5" id="KW-0548">Nucleotidyltransferase</keyword>
<dbReference type="NCBIfam" id="TIGR00229">
    <property type="entry name" value="sensory_box"/>
    <property type="match status" value="1"/>
</dbReference>
<dbReference type="Gene3D" id="3.30.450.20">
    <property type="entry name" value="PAS domain"/>
    <property type="match status" value="1"/>
</dbReference>
<dbReference type="SUPFAM" id="SSF55785">
    <property type="entry name" value="PYP-like sensor domain (PAS domain)"/>
    <property type="match status" value="1"/>
</dbReference>
<feature type="domain" description="PAS" evidence="2">
    <location>
        <begin position="8"/>
        <end position="84"/>
    </location>
</feature>
<keyword evidence="6" id="KW-1185">Reference proteome</keyword>
<reference evidence="5 6" key="1">
    <citation type="submission" date="2022-01" db="EMBL/GenBank/DDBJ databases">
        <title>Maritalea mediterranea sp. nov., isolated from marine plastic residues from the Malva-rosa beach (Valencia, Spain).</title>
        <authorList>
            <person name="Vidal-Verdu A."/>
            <person name="Molina-Menor E."/>
            <person name="Pascual J."/>
            <person name="Pereto J."/>
            <person name="Porcar M."/>
        </authorList>
    </citation>
    <scope>NUCLEOTIDE SEQUENCE [LARGE SCALE GENOMIC DNA]</scope>
    <source>
        <strain evidence="5 6">P4.10X</strain>
    </source>
</reference>
<dbReference type="Pfam" id="PF00990">
    <property type="entry name" value="GGDEF"/>
    <property type="match status" value="1"/>
</dbReference>
<dbReference type="InterPro" id="IPR000014">
    <property type="entry name" value="PAS"/>
</dbReference>
<dbReference type="InterPro" id="IPR052163">
    <property type="entry name" value="DGC-Regulatory_Protein"/>
</dbReference>
<evidence type="ECO:0000256" key="1">
    <source>
        <dbReference type="SAM" id="MobiDB-lite"/>
    </source>
</evidence>
<dbReference type="Pfam" id="PF13426">
    <property type="entry name" value="PAS_9"/>
    <property type="match status" value="1"/>
</dbReference>
<feature type="domain" description="PAC" evidence="3">
    <location>
        <begin position="85"/>
        <end position="139"/>
    </location>
</feature>
<dbReference type="Gene3D" id="3.30.70.270">
    <property type="match status" value="1"/>
</dbReference>
<dbReference type="InterPro" id="IPR035965">
    <property type="entry name" value="PAS-like_dom_sf"/>
</dbReference>
<dbReference type="EMBL" id="JAKGTI010000001">
    <property type="protein sequence ID" value="MCF4098358.1"/>
    <property type="molecule type" value="Genomic_DNA"/>
</dbReference>
<feature type="region of interest" description="Disordered" evidence="1">
    <location>
        <begin position="305"/>
        <end position="325"/>
    </location>
</feature>
<dbReference type="InterPro" id="IPR000700">
    <property type="entry name" value="PAS-assoc_C"/>
</dbReference>
<dbReference type="Proteomes" id="UP001201217">
    <property type="component" value="Unassembled WGS sequence"/>
</dbReference>
<evidence type="ECO:0000259" key="3">
    <source>
        <dbReference type="PROSITE" id="PS50113"/>
    </source>
</evidence>
<dbReference type="InterPro" id="IPR001610">
    <property type="entry name" value="PAC"/>
</dbReference>
<proteinExistence type="predicted"/>
<sequence length="325" mass="35717">MAGTETIVNRALLDLVEATNDAIVVTSADDLDRPGPLIIYANPAFCRISGYSPEEIIGKSPRILQGPGTSQKALHRISLALREGSECQEELLNYSRDGTPYWLDIHIVPLRDETGTIRYFGAIERDVTNKRNATERLKKLALEDVLTGIGNRAALERHIEGLSETPNSTVETLFMLLFDLDGFKDVNDSLGHIAGDQILQHFAGYLASSLHRDDFLARLGGDEFVAVLKGYTPDSARHFAENVVKNLSLTNVKGIEQISVSVGMTSFLPSETMKQVLQAADIALYSAKEAGKGRVHIYHQIANRRGKPNHHRNIASRCGARSSGR</sequence>
<dbReference type="SMART" id="SM00086">
    <property type="entry name" value="PAC"/>
    <property type="match status" value="1"/>
</dbReference>
<accession>A0ABS9EAA6</accession>
<dbReference type="NCBIfam" id="TIGR00254">
    <property type="entry name" value="GGDEF"/>
    <property type="match status" value="1"/>
</dbReference>